<evidence type="ECO:0000313" key="6">
    <source>
        <dbReference type="EMBL" id="MBM7507831.1"/>
    </source>
</evidence>
<keyword evidence="3 4" id="KW-0732">Signal</keyword>
<dbReference type="Pfam" id="PF09084">
    <property type="entry name" value="NMT1"/>
    <property type="match status" value="1"/>
</dbReference>
<dbReference type="RefSeq" id="WP_204797180.1">
    <property type="nucleotide sequence ID" value="NZ_JACDTV010000011.1"/>
</dbReference>
<protein>
    <submittedName>
        <fullName evidence="6">NitT/TauT family transport system substrate-binding protein</fullName>
    </submittedName>
</protein>
<evidence type="ECO:0000256" key="4">
    <source>
        <dbReference type="SAM" id="SignalP"/>
    </source>
</evidence>
<reference evidence="6 7" key="1">
    <citation type="submission" date="2021-01" db="EMBL/GenBank/DDBJ databases">
        <title>Sequencing the genomes of 1000 actinobacteria strains.</title>
        <authorList>
            <person name="Klenk H.-P."/>
        </authorList>
    </citation>
    <scope>NUCLEOTIDE SEQUENCE [LARGE SCALE GENOMIC DNA]</scope>
    <source>
        <strain evidence="6 7">DSM 18239</strain>
    </source>
</reference>
<accession>A0ABS2M9H2</accession>
<feature type="signal peptide" evidence="4">
    <location>
        <begin position="1"/>
        <end position="24"/>
    </location>
</feature>
<organism evidence="6 7">
    <name type="scientific">Nocardioides salarius</name>
    <dbReference type="NCBI Taxonomy" id="374513"/>
    <lineage>
        <taxon>Bacteria</taxon>
        <taxon>Bacillati</taxon>
        <taxon>Actinomycetota</taxon>
        <taxon>Actinomycetes</taxon>
        <taxon>Propionibacteriales</taxon>
        <taxon>Nocardioidaceae</taxon>
        <taxon>Nocardioides</taxon>
    </lineage>
</organism>
<dbReference type="SUPFAM" id="SSF53850">
    <property type="entry name" value="Periplasmic binding protein-like II"/>
    <property type="match status" value="1"/>
</dbReference>
<gene>
    <name evidence="6" type="ORF">JOE61_001645</name>
</gene>
<feature type="chain" id="PRO_5047250735" evidence="4">
    <location>
        <begin position="25"/>
        <end position="323"/>
    </location>
</feature>
<evidence type="ECO:0000256" key="1">
    <source>
        <dbReference type="ARBA" id="ARBA00004418"/>
    </source>
</evidence>
<name>A0ABS2M9H2_9ACTN</name>
<comment type="subcellular location">
    <subcellularLocation>
        <location evidence="1">Periplasm</location>
    </subcellularLocation>
</comment>
<evidence type="ECO:0000256" key="3">
    <source>
        <dbReference type="ARBA" id="ARBA00022729"/>
    </source>
</evidence>
<evidence type="ECO:0000313" key="7">
    <source>
        <dbReference type="Proteomes" id="UP000732378"/>
    </source>
</evidence>
<keyword evidence="7" id="KW-1185">Reference proteome</keyword>
<dbReference type="PROSITE" id="PS51257">
    <property type="entry name" value="PROKAR_LIPOPROTEIN"/>
    <property type="match status" value="1"/>
</dbReference>
<comment type="caution">
    <text evidence="6">The sequence shown here is derived from an EMBL/GenBank/DDBJ whole genome shotgun (WGS) entry which is preliminary data.</text>
</comment>
<evidence type="ECO:0000259" key="5">
    <source>
        <dbReference type="Pfam" id="PF09084"/>
    </source>
</evidence>
<dbReference type="EMBL" id="JAFBBZ010000001">
    <property type="protein sequence ID" value="MBM7507831.1"/>
    <property type="molecule type" value="Genomic_DNA"/>
</dbReference>
<dbReference type="PANTHER" id="PTHR30024">
    <property type="entry name" value="ALIPHATIC SULFONATES-BINDING PROTEIN-RELATED"/>
    <property type="match status" value="1"/>
</dbReference>
<dbReference type="Gene3D" id="3.40.190.10">
    <property type="entry name" value="Periplasmic binding protein-like II"/>
    <property type="match status" value="2"/>
</dbReference>
<proteinExistence type="inferred from homology"/>
<sequence>MTRTRTTWATGMLAAAALVLSACGAGDDGGTTESASGLDQVTVGIIPILDVAPIYLGQDQGFFEDEGIELTLESGQGGAAILPGVESGQFQFGFSNNTSLLVAKDKGLDVRIVAAGNSTTGEVGADFSAVVAPEGSGIEDAADLEGKRVAVNTLNNIGSTTINDAVREAGGDPSSIDYVELGFPDMPGALSGGQIDAAWVVEPFLSITQGQGAAPVLWNFAEADPELMVASYFTSGSTADADADLVERFASAMETSLEYAEQNPDEVRRIVQTYTSLDAEAAEGVTLPAFPTDVDQDSLQRLAELAVEDGALSEVPDIGSMLP</sequence>
<feature type="domain" description="SsuA/THI5-like" evidence="5">
    <location>
        <begin position="50"/>
        <end position="266"/>
    </location>
</feature>
<dbReference type="Proteomes" id="UP000732378">
    <property type="component" value="Unassembled WGS sequence"/>
</dbReference>
<dbReference type="PANTHER" id="PTHR30024:SF47">
    <property type="entry name" value="TAURINE-BINDING PERIPLASMIC PROTEIN"/>
    <property type="match status" value="1"/>
</dbReference>
<dbReference type="InterPro" id="IPR015168">
    <property type="entry name" value="SsuA/THI5"/>
</dbReference>
<comment type="similarity">
    <text evidence="2">Belongs to the bacterial solute-binding protein SsuA/TauA family.</text>
</comment>
<evidence type="ECO:0000256" key="2">
    <source>
        <dbReference type="ARBA" id="ARBA00010742"/>
    </source>
</evidence>